<dbReference type="InterPro" id="IPR036526">
    <property type="entry name" value="C-N_Hydrolase_sf"/>
</dbReference>
<evidence type="ECO:0000313" key="10">
    <source>
        <dbReference type="EMBL" id="RIV88699.1"/>
    </source>
</evidence>
<comment type="pathway">
    <text evidence="1 7 8">Cofactor biosynthesis; NAD(+) biosynthesis; NAD(+) from deamido-NAD(+) (L-Gln route): step 1/1.</text>
</comment>
<dbReference type="Pfam" id="PF00795">
    <property type="entry name" value="CN_hydrolase"/>
    <property type="match status" value="1"/>
</dbReference>
<dbReference type="Gene3D" id="3.40.50.620">
    <property type="entry name" value="HUPs"/>
    <property type="match status" value="1"/>
</dbReference>
<feature type="binding site" evidence="7">
    <location>
        <position position="641"/>
    </location>
    <ligand>
        <name>deamido-NAD(+)</name>
        <dbReference type="ChEBI" id="CHEBI:58437"/>
        <note>ligand shared between two neighboring subunits</note>
    </ligand>
</feature>
<dbReference type="PANTHER" id="PTHR23090">
    <property type="entry name" value="NH 3 /GLUTAMINE-DEPENDENT NAD + SYNTHETASE"/>
    <property type="match status" value="1"/>
</dbReference>
<evidence type="ECO:0000259" key="9">
    <source>
        <dbReference type="PROSITE" id="PS50263"/>
    </source>
</evidence>
<dbReference type="CDD" id="cd07570">
    <property type="entry name" value="GAT_Gln-NAD-synth"/>
    <property type="match status" value="1"/>
</dbReference>
<evidence type="ECO:0000256" key="6">
    <source>
        <dbReference type="ARBA" id="ARBA00023027"/>
    </source>
</evidence>
<dbReference type="Proteomes" id="UP000265366">
    <property type="component" value="Unassembled WGS sequence"/>
</dbReference>
<dbReference type="PROSITE" id="PS50263">
    <property type="entry name" value="CN_HYDROLASE"/>
    <property type="match status" value="1"/>
</dbReference>
<dbReference type="FunFam" id="3.40.50.620:FF:000155">
    <property type="entry name" value="Glutamine-dependent NAD(+) synthetase"/>
    <property type="match status" value="1"/>
</dbReference>
<dbReference type="AlphaFoldDB" id="A0A3A1P5F7"/>
<feature type="binding site" evidence="7">
    <location>
        <position position="461"/>
    </location>
    <ligand>
        <name>deamido-NAD(+)</name>
        <dbReference type="ChEBI" id="CHEBI:58437"/>
        <note>ligand shared between two neighboring subunits</note>
    </ligand>
</feature>
<dbReference type="GO" id="GO:0005524">
    <property type="term" value="F:ATP binding"/>
    <property type="evidence" value="ECO:0007669"/>
    <property type="project" value="UniProtKB-UniRule"/>
</dbReference>
<keyword evidence="3 7" id="KW-0436">Ligase</keyword>
<protein>
    <recommendedName>
        <fullName evidence="7 8">Glutamine-dependent NAD(+) synthetase</fullName>
        <ecNumber evidence="7 8">6.3.5.1</ecNumber>
    </recommendedName>
    <alternativeName>
        <fullName evidence="7 8">NAD(+) synthase [glutamine-hydrolyzing]</fullName>
    </alternativeName>
</protein>
<dbReference type="EC" id="6.3.5.1" evidence="7 8"/>
<evidence type="ECO:0000256" key="1">
    <source>
        <dbReference type="ARBA" id="ARBA00005188"/>
    </source>
</evidence>
<dbReference type="Gene3D" id="1.10.10.1140">
    <property type="entry name" value="Glutamine-dependent NAD+ synthetase, C-terminal domain"/>
    <property type="match status" value="1"/>
</dbReference>
<feature type="domain" description="CN hydrolase" evidence="9">
    <location>
        <begin position="16"/>
        <end position="281"/>
    </location>
</feature>
<dbReference type="NCBIfam" id="NF002730">
    <property type="entry name" value="PRK02628.1"/>
    <property type="match status" value="1"/>
</dbReference>
<comment type="caution">
    <text evidence="10">The sequence shown here is derived from an EMBL/GenBank/DDBJ whole genome shotgun (WGS) entry which is preliminary data.</text>
</comment>
<dbReference type="PIRSF" id="PIRSF006630">
    <property type="entry name" value="NADS_GAT"/>
    <property type="match status" value="1"/>
</dbReference>
<dbReference type="InterPro" id="IPR041856">
    <property type="entry name" value="NAD+_synth_C"/>
</dbReference>
<dbReference type="OrthoDB" id="9760188at2"/>
<feature type="active site" description="For glutaminase activity" evidence="7">
    <location>
        <position position="125"/>
    </location>
</feature>
<dbReference type="EMBL" id="QXFM01000066">
    <property type="protein sequence ID" value="RIV88699.1"/>
    <property type="molecule type" value="Genomic_DNA"/>
</dbReference>
<feature type="binding site" evidence="7">
    <location>
        <position position="490"/>
    </location>
    <ligand>
        <name>deamido-NAD(+)</name>
        <dbReference type="ChEBI" id="CHEBI:58437"/>
        <note>ligand shared between two neighboring subunits</note>
    </ligand>
</feature>
<evidence type="ECO:0000256" key="7">
    <source>
        <dbReference type="HAMAP-Rule" id="MF_02090"/>
    </source>
</evidence>
<gene>
    <name evidence="7" type="primary">nadE</name>
    <name evidence="10" type="ORF">D2V17_07255</name>
</gene>
<dbReference type="InterPro" id="IPR003010">
    <property type="entry name" value="C-N_Hydrolase"/>
</dbReference>
<name>A0A3A1P5F7_9SPHN</name>
<dbReference type="Gene3D" id="3.60.110.10">
    <property type="entry name" value="Carbon-nitrogen hydrolase"/>
    <property type="match status" value="1"/>
</dbReference>
<comment type="similarity">
    <text evidence="2 7 8">In the C-terminal section; belongs to the NAD synthetase family.</text>
</comment>
<dbReference type="SUPFAM" id="SSF56317">
    <property type="entry name" value="Carbon-nitrogen hydrolase"/>
    <property type="match status" value="1"/>
</dbReference>
<dbReference type="InterPro" id="IPR003694">
    <property type="entry name" value="NAD_synthase"/>
</dbReference>
<feature type="binding site" evidence="7">
    <location>
        <position position="208"/>
    </location>
    <ligand>
        <name>L-glutamine</name>
        <dbReference type="ChEBI" id="CHEBI:58359"/>
    </ligand>
</feature>
<dbReference type="GO" id="GO:0009435">
    <property type="term" value="P:NAD+ biosynthetic process"/>
    <property type="evidence" value="ECO:0007669"/>
    <property type="project" value="UniProtKB-UniRule"/>
</dbReference>
<organism evidence="10 11">
    <name type="scientific">Aurantiacibacter xanthus</name>
    <dbReference type="NCBI Taxonomy" id="1784712"/>
    <lineage>
        <taxon>Bacteria</taxon>
        <taxon>Pseudomonadati</taxon>
        <taxon>Pseudomonadota</taxon>
        <taxon>Alphaproteobacteria</taxon>
        <taxon>Sphingomonadales</taxon>
        <taxon>Erythrobacteraceae</taxon>
        <taxon>Aurantiacibacter</taxon>
    </lineage>
</organism>
<dbReference type="InterPro" id="IPR022310">
    <property type="entry name" value="NAD/GMP_synthase"/>
</dbReference>
<feature type="binding site" evidence="7">
    <location>
        <begin position="495"/>
        <end position="498"/>
    </location>
    <ligand>
        <name>deamido-NAD(+)</name>
        <dbReference type="ChEBI" id="CHEBI:58437"/>
        <note>ligand shared between two neighboring subunits</note>
    </ligand>
</feature>
<comment type="function">
    <text evidence="7">Catalyzes the ATP-dependent amidation of deamido-NAD to form NAD. Uses L-glutamine as a nitrogen source.</text>
</comment>
<keyword evidence="11" id="KW-1185">Reference proteome</keyword>
<dbReference type="GO" id="GO:0005737">
    <property type="term" value="C:cytoplasm"/>
    <property type="evidence" value="ECO:0007669"/>
    <property type="project" value="InterPro"/>
</dbReference>
<feature type="active site" description="Nucleophile; for glutaminase activity" evidence="7">
    <location>
        <position position="181"/>
    </location>
</feature>
<dbReference type="InterPro" id="IPR014445">
    <property type="entry name" value="Gln-dep_NAD_synthase"/>
</dbReference>
<feature type="binding site" evidence="7">
    <location>
        <position position="214"/>
    </location>
    <ligand>
        <name>L-glutamine</name>
        <dbReference type="ChEBI" id="CHEBI:58359"/>
    </ligand>
</feature>
<dbReference type="GO" id="GO:0008795">
    <property type="term" value="F:NAD+ synthase activity"/>
    <property type="evidence" value="ECO:0007669"/>
    <property type="project" value="UniProtKB-UniRule"/>
</dbReference>
<keyword evidence="4 7" id="KW-0547">Nucleotide-binding</keyword>
<dbReference type="RefSeq" id="WP_119592433.1">
    <property type="nucleotide sequence ID" value="NZ_QXFM01000066.1"/>
</dbReference>
<feature type="binding site" evidence="7">
    <location>
        <position position="131"/>
    </location>
    <ligand>
        <name>L-glutamine</name>
        <dbReference type="ChEBI" id="CHEBI:58359"/>
    </ligand>
</feature>
<dbReference type="PANTHER" id="PTHR23090:SF9">
    <property type="entry name" value="GLUTAMINE-DEPENDENT NAD(+) SYNTHETASE"/>
    <property type="match status" value="1"/>
</dbReference>
<evidence type="ECO:0000256" key="4">
    <source>
        <dbReference type="ARBA" id="ARBA00022741"/>
    </source>
</evidence>
<dbReference type="UniPathway" id="UPA00253">
    <property type="reaction ID" value="UER00334"/>
</dbReference>
<evidence type="ECO:0000256" key="8">
    <source>
        <dbReference type="PIRNR" id="PIRNR006630"/>
    </source>
</evidence>
<evidence type="ECO:0000256" key="5">
    <source>
        <dbReference type="ARBA" id="ARBA00022840"/>
    </source>
</evidence>
<dbReference type="CDD" id="cd00553">
    <property type="entry name" value="NAD_synthase"/>
    <property type="match status" value="1"/>
</dbReference>
<dbReference type="Pfam" id="PF02540">
    <property type="entry name" value="NAD_synthase"/>
    <property type="match status" value="1"/>
</dbReference>
<keyword evidence="6 7" id="KW-0520">NAD</keyword>
<dbReference type="SUPFAM" id="SSF52402">
    <property type="entry name" value="Adenine nucleotide alpha hydrolases-like"/>
    <property type="match status" value="1"/>
</dbReference>
<feature type="binding site" evidence="7">
    <location>
        <position position="485"/>
    </location>
    <ligand>
        <name>ATP</name>
        <dbReference type="ChEBI" id="CHEBI:30616"/>
    </ligand>
</feature>
<reference evidence="10 11" key="1">
    <citation type="submission" date="2018-08" db="EMBL/GenBank/DDBJ databases">
        <title>Erythrobacter zhengii sp.nov., a bacterium isolated from deep-sea sediment.</title>
        <authorList>
            <person name="Fang C."/>
            <person name="Wu Y.-H."/>
            <person name="Sun C."/>
            <person name="Wang H."/>
            <person name="Cheng H."/>
            <person name="Meng F.-X."/>
            <person name="Wang C.-S."/>
            <person name="Xu X.-W."/>
        </authorList>
    </citation>
    <scope>NUCLEOTIDE SEQUENCE [LARGE SCALE GENOMIC DNA]</scope>
    <source>
        <strain evidence="10 11">CCTCC AB 2015396</strain>
    </source>
</reference>
<accession>A0A3A1P5F7</accession>
<keyword evidence="5 7" id="KW-0067">ATP-binding</keyword>
<evidence type="ECO:0000313" key="11">
    <source>
        <dbReference type="Proteomes" id="UP000265366"/>
    </source>
</evidence>
<evidence type="ECO:0000256" key="2">
    <source>
        <dbReference type="ARBA" id="ARBA00007145"/>
    </source>
</evidence>
<sequence length="685" mass="75348">MSDTHPFYDMHTHGFVRVATSTPSVHTADVAFNRAGILDEAHRAHEAHVDLLLYPELSLSSYALDDLVMQEALLEAVEHEIETIRAASETLSPVLVIGAPLRRNGRIYNCAVVIAHGEVLGAVPKSYLPNYREFYEKRWFAHGRECRDLWIAINGAEVPFGVDLLFAAQDLPGFTFGIEICEDFWAPMPSGSRTALAGATILLNLSASPVTIGRADERKALCHVSSTRLICAYAYSAAGHGESTTDLAWDGQGMIYELGDLLAESARFDLQPELSIADIDTRRIVAERSRNATFNDCAEAEGHPEDSFRTVAFDHAPAAGDIGLIRPVRRFPFVPDRQHRLDEDCYEAFNIQVDALMRRFQSTHAKCMVIGISGGLDSTHALIVAAKACDRLGLPRTTIRGYTMPGFGTSEGTKSNAWKLMRALGIAAEEIDIRPAAELMLKDIDHPYAGGEPVYDVTFENVQAGLRTDYLFRIAGHHGGFVIGTGDLSELALGWCTYGVGDQMSHYAVNAGVPKTLIQYLIHWATGTEQFDPETDAVLEAILATEISPELVPAGEDQLIQSTEAMVGPYELNDFFLHHVVRYGQKPSHVAFLAWHAWRDRSRGLWPHAFPEAKKNAYDLATITAWLDKFLARFFGFSQFKRSAIPNGPKVSAGGALSPRGDWRAPSDAVADLWKAELKANVPEG</sequence>
<dbReference type="GO" id="GO:0004359">
    <property type="term" value="F:glutaminase activity"/>
    <property type="evidence" value="ECO:0007669"/>
    <property type="project" value="InterPro"/>
</dbReference>
<dbReference type="InterPro" id="IPR014729">
    <property type="entry name" value="Rossmann-like_a/b/a_fold"/>
</dbReference>
<proteinExistence type="inferred from homology"/>
<dbReference type="GO" id="GO:0003952">
    <property type="term" value="F:NAD+ synthase (glutamine-hydrolyzing) activity"/>
    <property type="evidence" value="ECO:0007669"/>
    <property type="project" value="UniProtKB-UniRule"/>
</dbReference>
<dbReference type="FunFam" id="1.10.10.1140:FF:000001">
    <property type="entry name" value="Glutamine-dependent NAD(+) synthetase"/>
    <property type="match status" value="1"/>
</dbReference>
<comment type="catalytic activity">
    <reaction evidence="7 8">
        <text>deamido-NAD(+) + L-glutamine + ATP + H2O = L-glutamate + AMP + diphosphate + NAD(+) + H(+)</text>
        <dbReference type="Rhea" id="RHEA:24384"/>
        <dbReference type="ChEBI" id="CHEBI:15377"/>
        <dbReference type="ChEBI" id="CHEBI:15378"/>
        <dbReference type="ChEBI" id="CHEBI:29985"/>
        <dbReference type="ChEBI" id="CHEBI:30616"/>
        <dbReference type="ChEBI" id="CHEBI:33019"/>
        <dbReference type="ChEBI" id="CHEBI:57540"/>
        <dbReference type="ChEBI" id="CHEBI:58359"/>
        <dbReference type="ChEBI" id="CHEBI:58437"/>
        <dbReference type="ChEBI" id="CHEBI:456215"/>
        <dbReference type="EC" id="6.3.5.1"/>
    </reaction>
</comment>
<dbReference type="HAMAP" id="MF_02090">
    <property type="entry name" value="NadE_glutamine_dep"/>
    <property type="match status" value="1"/>
</dbReference>
<feature type="binding site" evidence="7">
    <location>
        <begin position="371"/>
        <end position="378"/>
    </location>
    <ligand>
        <name>ATP</name>
        <dbReference type="ChEBI" id="CHEBI:30616"/>
    </ligand>
</feature>
<evidence type="ECO:0000256" key="3">
    <source>
        <dbReference type="ARBA" id="ARBA00022598"/>
    </source>
</evidence>
<feature type="active site" description="Proton acceptor; for glutaminase activity" evidence="7">
    <location>
        <position position="56"/>
    </location>
</feature>